<protein>
    <recommendedName>
        <fullName evidence="14">Cytochrome P450</fullName>
    </recommendedName>
</protein>
<keyword evidence="13" id="KW-1185">Reference proteome</keyword>
<organism evidence="12 13">
    <name type="scientific">Batillaria attramentaria</name>
    <dbReference type="NCBI Taxonomy" id="370345"/>
    <lineage>
        <taxon>Eukaryota</taxon>
        <taxon>Metazoa</taxon>
        <taxon>Spiralia</taxon>
        <taxon>Lophotrochozoa</taxon>
        <taxon>Mollusca</taxon>
        <taxon>Gastropoda</taxon>
        <taxon>Caenogastropoda</taxon>
        <taxon>Sorbeoconcha</taxon>
        <taxon>Cerithioidea</taxon>
        <taxon>Batillariidae</taxon>
        <taxon>Batillaria</taxon>
    </lineage>
</organism>
<dbReference type="CDD" id="cd11055">
    <property type="entry name" value="CYP3A-like"/>
    <property type="match status" value="1"/>
</dbReference>
<evidence type="ECO:0000313" key="13">
    <source>
        <dbReference type="Proteomes" id="UP001519460"/>
    </source>
</evidence>
<dbReference type="PROSITE" id="PS00086">
    <property type="entry name" value="CYTOCHROME_P450"/>
    <property type="match status" value="1"/>
</dbReference>
<keyword evidence="8 10" id="KW-0408">Iron</keyword>
<evidence type="ECO:0000256" key="3">
    <source>
        <dbReference type="ARBA" id="ARBA00010617"/>
    </source>
</evidence>
<evidence type="ECO:0000256" key="5">
    <source>
        <dbReference type="ARBA" id="ARBA00022723"/>
    </source>
</evidence>
<dbReference type="PRINTS" id="PR00385">
    <property type="entry name" value="P450"/>
</dbReference>
<comment type="caution">
    <text evidence="12">The sequence shown here is derived from an EMBL/GenBank/DDBJ whole genome shotgun (WGS) entry which is preliminary data.</text>
</comment>
<evidence type="ECO:0000313" key="12">
    <source>
        <dbReference type="EMBL" id="KAK7504871.1"/>
    </source>
</evidence>
<gene>
    <name evidence="12" type="ORF">BaRGS_00003899</name>
</gene>
<dbReference type="InterPro" id="IPR036396">
    <property type="entry name" value="Cyt_P450_sf"/>
</dbReference>
<dbReference type="FunFam" id="1.10.630.10:FF:000042">
    <property type="entry name" value="Cytochrome P450"/>
    <property type="match status" value="1"/>
</dbReference>
<keyword evidence="5 10" id="KW-0479">Metal-binding</keyword>
<dbReference type="Pfam" id="PF00067">
    <property type="entry name" value="p450"/>
    <property type="match status" value="1"/>
</dbReference>
<dbReference type="AlphaFoldDB" id="A0ABD0M0L7"/>
<dbReference type="SUPFAM" id="SSF48264">
    <property type="entry name" value="Cytochrome P450"/>
    <property type="match status" value="1"/>
</dbReference>
<reference evidence="12 13" key="1">
    <citation type="journal article" date="2023" name="Sci. Data">
        <title>Genome assembly of the Korean intertidal mud-creeper Batillaria attramentaria.</title>
        <authorList>
            <person name="Patra A.K."/>
            <person name="Ho P.T."/>
            <person name="Jun S."/>
            <person name="Lee S.J."/>
            <person name="Kim Y."/>
            <person name="Won Y.J."/>
        </authorList>
    </citation>
    <scope>NUCLEOTIDE SEQUENCE [LARGE SCALE GENOMIC DNA]</scope>
    <source>
        <strain evidence="12">Wonlab-2016</strain>
    </source>
</reference>
<evidence type="ECO:0000256" key="2">
    <source>
        <dbReference type="ARBA" id="ARBA00004406"/>
    </source>
</evidence>
<dbReference type="InterPro" id="IPR050705">
    <property type="entry name" value="Cytochrome_P450_3A"/>
</dbReference>
<evidence type="ECO:0000256" key="6">
    <source>
        <dbReference type="ARBA" id="ARBA00022848"/>
    </source>
</evidence>
<feature type="non-terminal residue" evidence="12">
    <location>
        <position position="1"/>
    </location>
</feature>
<name>A0ABD0M0L7_9CAEN</name>
<comment type="function">
    <text evidence="9">Cytochromes P450 are a group of heme-thiolate monooxygenases. They oxidize a variety of structurally unrelated compounds, including steroids, fatty acids, and xenobiotics.</text>
</comment>
<comment type="cofactor">
    <cofactor evidence="10">
        <name>heme</name>
        <dbReference type="ChEBI" id="CHEBI:30413"/>
    </cofactor>
</comment>
<dbReference type="PANTHER" id="PTHR24302">
    <property type="entry name" value="CYTOCHROME P450 FAMILY 3"/>
    <property type="match status" value="1"/>
</dbReference>
<dbReference type="Proteomes" id="UP001519460">
    <property type="component" value="Unassembled WGS sequence"/>
</dbReference>
<dbReference type="InterPro" id="IPR017972">
    <property type="entry name" value="Cyt_P450_CS"/>
</dbReference>
<keyword evidence="6" id="KW-0256">Endoplasmic reticulum</keyword>
<keyword evidence="7 11" id="KW-0560">Oxidoreductase</keyword>
<dbReference type="InterPro" id="IPR002401">
    <property type="entry name" value="Cyt_P450_E_grp-I"/>
</dbReference>
<dbReference type="PANTHER" id="PTHR24302:SF15">
    <property type="entry name" value="FATTY-ACID PEROXYGENASE"/>
    <property type="match status" value="1"/>
</dbReference>
<evidence type="ECO:0000256" key="7">
    <source>
        <dbReference type="ARBA" id="ARBA00023002"/>
    </source>
</evidence>
<comment type="similarity">
    <text evidence="3 11">Belongs to the cytochrome P450 family.</text>
</comment>
<keyword evidence="4 10" id="KW-0349">Heme</keyword>
<evidence type="ECO:0000256" key="10">
    <source>
        <dbReference type="PIRSR" id="PIRSR602401-1"/>
    </source>
</evidence>
<dbReference type="InterPro" id="IPR001128">
    <property type="entry name" value="Cyt_P450"/>
</dbReference>
<comment type="subcellular location">
    <subcellularLocation>
        <location evidence="2">Endoplasmic reticulum membrane</location>
        <topology evidence="2">Peripheral membrane protein</topology>
    </subcellularLocation>
    <subcellularLocation>
        <location evidence="1">Microsome membrane</location>
        <topology evidence="1">Peripheral membrane protein</topology>
    </subcellularLocation>
</comment>
<proteinExistence type="inferred from homology"/>
<keyword evidence="6" id="KW-0492">Microsome</keyword>
<evidence type="ECO:0000256" key="9">
    <source>
        <dbReference type="ARBA" id="ARBA00043906"/>
    </source>
</evidence>
<dbReference type="Gene3D" id="1.10.630.10">
    <property type="entry name" value="Cytochrome P450"/>
    <property type="match status" value="1"/>
</dbReference>
<evidence type="ECO:0000256" key="1">
    <source>
        <dbReference type="ARBA" id="ARBA00004174"/>
    </source>
</evidence>
<accession>A0ABD0M0L7</accession>
<keyword evidence="11" id="KW-0503">Monooxygenase</keyword>
<dbReference type="EMBL" id="JACVVK020000013">
    <property type="protein sequence ID" value="KAK7504871.1"/>
    <property type="molecule type" value="Genomic_DNA"/>
</dbReference>
<evidence type="ECO:0000256" key="8">
    <source>
        <dbReference type="ARBA" id="ARBA00023004"/>
    </source>
</evidence>
<dbReference type="GO" id="GO:0046872">
    <property type="term" value="F:metal ion binding"/>
    <property type="evidence" value="ECO:0007669"/>
    <property type="project" value="UniProtKB-KW"/>
</dbReference>
<dbReference type="GO" id="GO:0004497">
    <property type="term" value="F:monooxygenase activity"/>
    <property type="evidence" value="ECO:0007669"/>
    <property type="project" value="UniProtKB-KW"/>
</dbReference>
<evidence type="ECO:0000256" key="4">
    <source>
        <dbReference type="ARBA" id="ARBA00022617"/>
    </source>
</evidence>
<sequence length="459" mass="52114">PPHEAFKNWQKKYGRVYGMYLGVRPQLVVTDLDLLREVMVKNFSNFVDRHFIAGMRPPVVDKGVFFARGTTWKRIRNMMTPTFSTSKLKLMCHYINRCSQLLSENIKHKTQNQEVVDVKDVFGAFTMDVIAGTAFGLETNSQTQEAEPFVFHIQQMFKRLNFGIILVHQIASSFPFLGPVFGKLGLSFFGDEHTQFLLKALDDIIESRKNDSVRDEKAADMLQMLVDAEANADAITDRAEDSDDTKTHRRMTKDEILGQGFLVLNAGYETTATTLQYLTYNLTIHPDAQQKVVDEIREKLGDAEPTYENVASLPYLDAAIHETLRLFPPVPTINRQAAETITLRGFTIPAGCGVAIPICQITHDSEYFPEPEKFMPDRFIGENRSKVPALAIELAFGYGPRQCIGMRLALLEIKFAAVRIFRHFRFLKCDETPDTIKMKTHALAIPDRPIKVRTELRGS</sequence>
<dbReference type="GO" id="GO:0005789">
    <property type="term" value="C:endoplasmic reticulum membrane"/>
    <property type="evidence" value="ECO:0007669"/>
    <property type="project" value="UniProtKB-SubCell"/>
</dbReference>
<dbReference type="PRINTS" id="PR00463">
    <property type="entry name" value="EP450I"/>
</dbReference>
<feature type="binding site" description="axial binding residue" evidence="10">
    <location>
        <position position="403"/>
    </location>
    <ligand>
        <name>heme</name>
        <dbReference type="ChEBI" id="CHEBI:30413"/>
    </ligand>
    <ligandPart>
        <name>Fe</name>
        <dbReference type="ChEBI" id="CHEBI:18248"/>
    </ligandPart>
</feature>
<evidence type="ECO:0000256" key="11">
    <source>
        <dbReference type="RuleBase" id="RU000461"/>
    </source>
</evidence>
<evidence type="ECO:0008006" key="14">
    <source>
        <dbReference type="Google" id="ProtNLM"/>
    </source>
</evidence>